<evidence type="ECO:0008006" key="4">
    <source>
        <dbReference type="Google" id="ProtNLM"/>
    </source>
</evidence>
<dbReference type="AlphaFoldDB" id="F3ZQS9"/>
<dbReference type="Pfam" id="PF14093">
    <property type="entry name" value="DUF4271"/>
    <property type="match status" value="1"/>
</dbReference>
<feature type="transmembrane region" description="Helical" evidence="1">
    <location>
        <begin position="153"/>
        <end position="171"/>
    </location>
</feature>
<gene>
    <name evidence="2" type="ORF">Bcop_0369</name>
</gene>
<dbReference type="STRING" id="679937.Bcop_0369"/>
<feature type="transmembrane region" description="Helical" evidence="1">
    <location>
        <begin position="111"/>
        <end position="133"/>
    </location>
</feature>
<keyword evidence="1" id="KW-0472">Membrane</keyword>
<reference evidence="2 3" key="1">
    <citation type="journal article" date="2011" name="Stand. Genomic Sci.">
        <title>Non-contiguous finished genome sequence of Bacteroides coprosuis type strain (PC139).</title>
        <authorList>
            <person name="Land M."/>
            <person name="Held B."/>
            <person name="Gronow S."/>
            <person name="Abt B."/>
            <person name="Lucas S."/>
            <person name="Del Rio T.G."/>
            <person name="Nolan M."/>
            <person name="Tice H."/>
            <person name="Cheng J.F."/>
            <person name="Pitluck S."/>
            <person name="Liolios K."/>
            <person name="Pagani I."/>
            <person name="Ivanova N."/>
            <person name="Mavromatis K."/>
            <person name="Mikhailova N."/>
            <person name="Pati A."/>
            <person name="Tapia R."/>
            <person name="Han C."/>
            <person name="Goodwin L."/>
            <person name="Chen A."/>
            <person name="Palaniappan K."/>
            <person name="Hauser L."/>
            <person name="Brambilla E.M."/>
            <person name="Rohde M."/>
            <person name="Goker M."/>
            <person name="Detter J.C."/>
            <person name="Woyke T."/>
            <person name="Bristow J."/>
            <person name="Eisen J.A."/>
            <person name="Markowitz V."/>
            <person name="Hugenholtz P."/>
            <person name="Kyrpides N.C."/>
            <person name="Klenk H.P."/>
            <person name="Lapidus A."/>
        </authorList>
    </citation>
    <scope>NUCLEOTIDE SEQUENCE [LARGE SCALE GENOMIC DNA]</scope>
    <source>
        <strain evidence="2 3">DSM 18011</strain>
    </source>
</reference>
<feature type="transmembrane region" description="Helical" evidence="1">
    <location>
        <begin position="177"/>
        <end position="197"/>
    </location>
</feature>
<sequence length="241" mass="27909">MTIELTKLATYIGNPMTYLPAYDNTITIILLSCFFITCFSLAKSKSFLLELGRNFVNSKTHVSAFSTSTNTEINSLIFLILQTCVMVGITLYILLSTKYPQTVEHYQSGSIIGLITGVSLFYLLIKWMVYSFIGWVFNDRVRTSIWIESYSTIIYYLGLILYPIVLFIIYYNTSNYTIVYVGIGLFVLTKCLIYYKWIKLFSKKIYGHILLFLYFCALEIIPCVILYKCMHKYIDVLTINI</sequence>
<evidence type="ECO:0000313" key="2">
    <source>
        <dbReference type="EMBL" id="EGJ70587.1"/>
    </source>
</evidence>
<keyword evidence="3" id="KW-1185">Reference proteome</keyword>
<proteinExistence type="predicted"/>
<evidence type="ECO:0000256" key="1">
    <source>
        <dbReference type="SAM" id="Phobius"/>
    </source>
</evidence>
<evidence type="ECO:0000313" key="3">
    <source>
        <dbReference type="Proteomes" id="UP000018439"/>
    </source>
</evidence>
<protein>
    <recommendedName>
        <fullName evidence="4">DUF4271 domain-containing protein</fullName>
    </recommendedName>
</protein>
<dbReference type="EMBL" id="CM001167">
    <property type="protein sequence ID" value="EGJ70587.1"/>
    <property type="molecule type" value="Genomic_DNA"/>
</dbReference>
<dbReference type="HOGENOM" id="CLU_069603_0_0_10"/>
<feature type="transmembrane region" description="Helical" evidence="1">
    <location>
        <begin position="209"/>
        <end position="227"/>
    </location>
</feature>
<feature type="transmembrane region" description="Helical" evidence="1">
    <location>
        <begin position="25"/>
        <end position="42"/>
    </location>
</feature>
<keyword evidence="1" id="KW-1133">Transmembrane helix</keyword>
<name>F3ZQS9_9BACE</name>
<accession>F3ZQS9</accession>
<dbReference type="InterPro" id="IPR025367">
    <property type="entry name" value="DUF4271"/>
</dbReference>
<dbReference type="eggNOG" id="ENOG50321UV">
    <property type="taxonomic scope" value="Bacteria"/>
</dbReference>
<keyword evidence="1" id="KW-0812">Transmembrane</keyword>
<organism evidence="2 3">
    <name type="scientific">Bacteroides coprosuis DSM 18011</name>
    <dbReference type="NCBI Taxonomy" id="679937"/>
    <lineage>
        <taxon>Bacteria</taxon>
        <taxon>Pseudomonadati</taxon>
        <taxon>Bacteroidota</taxon>
        <taxon>Bacteroidia</taxon>
        <taxon>Bacteroidales</taxon>
        <taxon>Bacteroidaceae</taxon>
        <taxon>Bacteroides</taxon>
    </lineage>
</organism>
<feature type="transmembrane region" description="Helical" evidence="1">
    <location>
        <begin position="76"/>
        <end position="95"/>
    </location>
</feature>
<dbReference type="Proteomes" id="UP000018439">
    <property type="component" value="Chromosome"/>
</dbReference>